<dbReference type="Pfam" id="PF00691">
    <property type="entry name" value="OmpA"/>
    <property type="match status" value="1"/>
</dbReference>
<accession>A0A1V1P2Y6</accession>
<proteinExistence type="predicted"/>
<keyword evidence="2 3" id="KW-0472">Membrane</keyword>
<dbReference type="Gene3D" id="3.30.1330.60">
    <property type="entry name" value="OmpA-like domain"/>
    <property type="match status" value="1"/>
</dbReference>
<dbReference type="PANTHER" id="PTHR30329:SF20">
    <property type="entry name" value="EXPORTED PROTEIN"/>
    <property type="match status" value="1"/>
</dbReference>
<feature type="domain" description="OmpA-like" evidence="5">
    <location>
        <begin position="379"/>
        <end position="502"/>
    </location>
</feature>
<evidence type="ECO:0000259" key="5">
    <source>
        <dbReference type="PROSITE" id="PS51123"/>
    </source>
</evidence>
<dbReference type="InterPro" id="IPR036737">
    <property type="entry name" value="OmpA-like_sf"/>
</dbReference>
<dbReference type="InterPro" id="IPR006664">
    <property type="entry name" value="OMP_bac"/>
</dbReference>
<dbReference type="GO" id="GO:0009279">
    <property type="term" value="C:cell outer membrane"/>
    <property type="evidence" value="ECO:0007669"/>
    <property type="project" value="UniProtKB-SubCell"/>
</dbReference>
<dbReference type="EMBL" id="ATBP01000734">
    <property type="protein sequence ID" value="ETR69116.1"/>
    <property type="molecule type" value="Genomic_DNA"/>
</dbReference>
<dbReference type="SUPFAM" id="SSF103088">
    <property type="entry name" value="OmpA-like"/>
    <property type="match status" value="1"/>
</dbReference>
<evidence type="ECO:0000256" key="3">
    <source>
        <dbReference type="PROSITE-ProRule" id="PRU00473"/>
    </source>
</evidence>
<feature type="transmembrane region" description="Helical" evidence="4">
    <location>
        <begin position="159"/>
        <end position="176"/>
    </location>
</feature>
<dbReference type="AlphaFoldDB" id="A0A1V1P2Y6"/>
<dbReference type="PANTHER" id="PTHR30329">
    <property type="entry name" value="STATOR ELEMENT OF FLAGELLAR MOTOR COMPLEX"/>
    <property type="match status" value="1"/>
</dbReference>
<evidence type="ECO:0000256" key="4">
    <source>
        <dbReference type="SAM" id="Phobius"/>
    </source>
</evidence>
<reference evidence="7" key="1">
    <citation type="submission" date="2012-11" db="EMBL/GenBank/DDBJ databases">
        <authorList>
            <person name="Lucero-Rivera Y.E."/>
            <person name="Tovar-Ramirez D."/>
        </authorList>
    </citation>
    <scope>NUCLEOTIDE SEQUENCE [LARGE SCALE GENOMIC DNA]</scope>
    <source>
        <strain evidence="7">Araruama</strain>
    </source>
</reference>
<dbReference type="InterPro" id="IPR006665">
    <property type="entry name" value="OmpA-like"/>
</dbReference>
<gene>
    <name evidence="6" type="ORF">OMM_09876</name>
</gene>
<dbReference type="CDD" id="cd07185">
    <property type="entry name" value="OmpA_C-like"/>
    <property type="match status" value="1"/>
</dbReference>
<comment type="subcellular location">
    <subcellularLocation>
        <location evidence="1">Cell outer membrane</location>
    </subcellularLocation>
</comment>
<keyword evidence="4" id="KW-1133">Transmembrane helix</keyword>
<evidence type="ECO:0000256" key="2">
    <source>
        <dbReference type="ARBA" id="ARBA00023136"/>
    </source>
</evidence>
<dbReference type="InterPro" id="IPR050330">
    <property type="entry name" value="Bact_OuterMem_StrucFunc"/>
</dbReference>
<evidence type="ECO:0000313" key="7">
    <source>
        <dbReference type="Proteomes" id="UP000189670"/>
    </source>
</evidence>
<protein>
    <submittedName>
        <fullName evidence="6">OmpA/MotB domain-containing protein</fullName>
    </submittedName>
</protein>
<comment type="caution">
    <text evidence="6">The sequence shown here is derived from an EMBL/GenBank/DDBJ whole genome shotgun (WGS) entry which is preliminary data.</text>
</comment>
<keyword evidence="4" id="KW-0812">Transmembrane</keyword>
<name>A0A1V1P2Y6_9BACT</name>
<sequence length="502" mass="57028">MEAYRSKKSMDEIIHFHTLRYRVEQVFIIHRDSGKVLQHVSEFKDESIEEANMFSETLKAIQSSAAHENDPSVNTLQLGNHTVWVEQGSQLMLAGVIRGTPSYELRQVFKKTLTNIENDYREEINHFQDDATPFKACDDILKSCLKVEYGKKDTSLKPLWFVSGIILLVVCLWGFFSIRNAILWNSYIDRLNHAQGIVVTKHERHGNHYYVSGLRDPLAIDPVRLMAEYHIDSNDVTAEWEPYFALHEGIISKRAREILDAPETVSFRNRNGTLYVSGLASNSWIESARKKASLIPGVIRLKEENLFDINASELFLARVSVQLEPPQSVYMTFDDGTLTLSGSASHQWINEMRQKVRKIPGIVHVNDHNLVDVDVSELALLKERIEGHIFLFRVGGAIPVPNQDPMIRSLSQEISQLNDIINKVGSGHIEIVGHTDNSGSEKANLKLSQQRAEKVLSLLRKTGTNTRYLTAIGVGDKEPLRRSSSSIDREMNRSVTFRVLFH</sequence>
<dbReference type="PRINTS" id="PR01021">
    <property type="entry name" value="OMPADOMAIN"/>
</dbReference>
<evidence type="ECO:0000313" key="6">
    <source>
        <dbReference type="EMBL" id="ETR69116.1"/>
    </source>
</evidence>
<evidence type="ECO:0000256" key="1">
    <source>
        <dbReference type="ARBA" id="ARBA00004442"/>
    </source>
</evidence>
<dbReference type="PROSITE" id="PS51123">
    <property type="entry name" value="OMPA_2"/>
    <property type="match status" value="1"/>
</dbReference>
<organism evidence="6 7">
    <name type="scientific">Candidatus Magnetoglobus multicellularis str. Araruama</name>
    <dbReference type="NCBI Taxonomy" id="890399"/>
    <lineage>
        <taxon>Bacteria</taxon>
        <taxon>Pseudomonadati</taxon>
        <taxon>Thermodesulfobacteriota</taxon>
        <taxon>Desulfobacteria</taxon>
        <taxon>Desulfobacterales</taxon>
        <taxon>Desulfobacteraceae</taxon>
        <taxon>Candidatus Magnetoglobus</taxon>
    </lineage>
</organism>
<dbReference type="Proteomes" id="UP000189670">
    <property type="component" value="Unassembled WGS sequence"/>
</dbReference>